<dbReference type="EMBL" id="MNPL01002769">
    <property type="protein sequence ID" value="OQR77990.1"/>
    <property type="molecule type" value="Genomic_DNA"/>
</dbReference>
<accession>A0A1V9XWY1</accession>
<name>A0A1V9XWY1_9ACAR</name>
<dbReference type="Proteomes" id="UP000192247">
    <property type="component" value="Unassembled WGS sequence"/>
</dbReference>
<dbReference type="AlphaFoldDB" id="A0A1V9XWY1"/>
<comment type="caution">
    <text evidence="1">The sequence shown here is derived from an EMBL/GenBank/DDBJ whole genome shotgun (WGS) entry which is preliminary data.</text>
</comment>
<reference evidence="1 2" key="1">
    <citation type="journal article" date="2017" name="Gigascience">
        <title>Draft genome of the honey bee ectoparasitic mite, Tropilaelaps mercedesae, is shaped by the parasitic life history.</title>
        <authorList>
            <person name="Dong X."/>
            <person name="Armstrong S.D."/>
            <person name="Xia D."/>
            <person name="Makepeace B.L."/>
            <person name="Darby A.C."/>
            <person name="Kadowaki T."/>
        </authorList>
    </citation>
    <scope>NUCLEOTIDE SEQUENCE [LARGE SCALE GENOMIC DNA]</scope>
    <source>
        <strain evidence="1">Wuxi-XJTLU</strain>
    </source>
</reference>
<evidence type="ECO:0000313" key="1">
    <source>
        <dbReference type="EMBL" id="OQR77990.1"/>
    </source>
</evidence>
<organism evidence="1 2">
    <name type="scientific">Tropilaelaps mercedesae</name>
    <dbReference type="NCBI Taxonomy" id="418985"/>
    <lineage>
        <taxon>Eukaryota</taxon>
        <taxon>Metazoa</taxon>
        <taxon>Ecdysozoa</taxon>
        <taxon>Arthropoda</taxon>
        <taxon>Chelicerata</taxon>
        <taxon>Arachnida</taxon>
        <taxon>Acari</taxon>
        <taxon>Parasitiformes</taxon>
        <taxon>Mesostigmata</taxon>
        <taxon>Gamasina</taxon>
        <taxon>Dermanyssoidea</taxon>
        <taxon>Laelapidae</taxon>
        <taxon>Tropilaelaps</taxon>
    </lineage>
</organism>
<evidence type="ECO:0000313" key="2">
    <source>
        <dbReference type="Proteomes" id="UP000192247"/>
    </source>
</evidence>
<dbReference type="InParanoid" id="A0A1V9XWY1"/>
<protein>
    <submittedName>
        <fullName evidence="1">Uncharacterized protein</fullName>
    </submittedName>
</protein>
<proteinExistence type="predicted"/>
<sequence>MGKPLPTLTDTERALQTKMPYLLGIAAQRLYCPEEMNNSSGVIQGCRILLAYDSSWFSCDQGKKENAIRRGLLSLLKEVLALWIRYGRLTIQKPRWKRARSLRHGMAQRCPAATEVEATEGNRFTGRR</sequence>
<keyword evidence="2" id="KW-1185">Reference proteome</keyword>
<gene>
    <name evidence="1" type="ORF">BIW11_02814</name>
</gene>